<dbReference type="InterPro" id="IPR013320">
    <property type="entry name" value="ConA-like_dom_sf"/>
</dbReference>
<dbReference type="GO" id="GO:0005975">
    <property type="term" value="P:carbohydrate metabolic process"/>
    <property type="evidence" value="ECO:0007669"/>
    <property type="project" value="UniProtKB-ARBA"/>
</dbReference>
<dbReference type="PANTHER" id="PTHR35332:SF2">
    <property type="entry name" value="REGULATION OF ENOLASE PROTEIN 1"/>
    <property type="match status" value="1"/>
</dbReference>
<keyword evidence="1" id="KW-0732">Signal</keyword>
<evidence type="ECO:0000313" key="3">
    <source>
        <dbReference type="Proteomes" id="UP000007590"/>
    </source>
</evidence>
<proteinExistence type="predicted"/>
<gene>
    <name evidence="2" type="ordered locus">Solca_0588</name>
</gene>
<dbReference type="PANTHER" id="PTHR35332">
    <property type="entry name" value="REGULATION OF ENOLASE PROTEIN 1"/>
    <property type="match status" value="1"/>
</dbReference>
<dbReference type="Gene3D" id="2.60.120.200">
    <property type="match status" value="1"/>
</dbReference>
<feature type="chain" id="PRO_5003613246" description="DUF1349 domain-containing protein" evidence="1">
    <location>
        <begin position="20"/>
        <end position="227"/>
    </location>
</feature>
<keyword evidence="3" id="KW-1185">Reference proteome</keyword>
<dbReference type="GO" id="GO:0004553">
    <property type="term" value="F:hydrolase activity, hydrolyzing O-glycosyl compounds"/>
    <property type="evidence" value="ECO:0007669"/>
    <property type="project" value="UniProtKB-ARBA"/>
</dbReference>
<dbReference type="InterPro" id="IPR009784">
    <property type="entry name" value="DUF1349"/>
</dbReference>
<evidence type="ECO:0008006" key="4">
    <source>
        <dbReference type="Google" id="ProtNLM"/>
    </source>
</evidence>
<dbReference type="EMBL" id="CP003349">
    <property type="protein sequence ID" value="AFD05718.1"/>
    <property type="molecule type" value="Genomic_DNA"/>
</dbReference>
<evidence type="ECO:0000313" key="2">
    <source>
        <dbReference type="EMBL" id="AFD05718.1"/>
    </source>
</evidence>
<dbReference type="STRING" id="929556.Solca_0588"/>
<dbReference type="RefSeq" id="WP_014678946.1">
    <property type="nucleotide sequence ID" value="NC_017770.1"/>
</dbReference>
<dbReference type="Pfam" id="PF07081">
    <property type="entry name" value="DUF1349"/>
    <property type="match status" value="1"/>
</dbReference>
<dbReference type="KEGG" id="scn:Solca_0588"/>
<dbReference type="SUPFAM" id="SSF49899">
    <property type="entry name" value="Concanavalin A-like lectins/glucanases"/>
    <property type="match status" value="1"/>
</dbReference>
<feature type="signal peptide" evidence="1">
    <location>
        <begin position="1"/>
        <end position="19"/>
    </location>
</feature>
<protein>
    <recommendedName>
        <fullName evidence="4">DUF1349 domain-containing protein</fullName>
    </recommendedName>
</protein>
<name>H8KP81_SOLCM</name>
<dbReference type="Proteomes" id="UP000007590">
    <property type="component" value="Chromosome"/>
</dbReference>
<reference evidence="2" key="1">
    <citation type="submission" date="2012-02" db="EMBL/GenBank/DDBJ databases">
        <title>The complete genome of Solitalea canadensis DSM 3403.</title>
        <authorList>
            <consortium name="US DOE Joint Genome Institute (JGI-PGF)"/>
            <person name="Lucas S."/>
            <person name="Copeland A."/>
            <person name="Lapidus A."/>
            <person name="Glavina del Rio T."/>
            <person name="Dalin E."/>
            <person name="Tice H."/>
            <person name="Bruce D."/>
            <person name="Goodwin L."/>
            <person name="Pitluck S."/>
            <person name="Peters L."/>
            <person name="Ovchinnikova G."/>
            <person name="Lu M."/>
            <person name="Kyrpides N."/>
            <person name="Mavromatis K."/>
            <person name="Ivanova N."/>
            <person name="Brettin T."/>
            <person name="Detter J.C."/>
            <person name="Han C."/>
            <person name="Larimer F."/>
            <person name="Land M."/>
            <person name="Hauser L."/>
            <person name="Markowitz V."/>
            <person name="Cheng J.-F."/>
            <person name="Hugenholtz P."/>
            <person name="Woyke T."/>
            <person name="Wu D."/>
            <person name="Spring S."/>
            <person name="Schroeder M."/>
            <person name="Kopitz M."/>
            <person name="Brambilla E."/>
            <person name="Klenk H.-P."/>
            <person name="Eisen J.A."/>
        </authorList>
    </citation>
    <scope>NUCLEOTIDE SEQUENCE</scope>
    <source>
        <strain evidence="2">DSM 3403</strain>
    </source>
</reference>
<organism evidence="2 3">
    <name type="scientific">Solitalea canadensis (strain ATCC 29591 / DSM 3403 / JCM 21819 / LMG 8368 / NBRC 15130 / NCIMB 12057 / USAM 9D)</name>
    <name type="common">Flexibacter canadensis</name>
    <dbReference type="NCBI Taxonomy" id="929556"/>
    <lineage>
        <taxon>Bacteria</taxon>
        <taxon>Pseudomonadati</taxon>
        <taxon>Bacteroidota</taxon>
        <taxon>Sphingobacteriia</taxon>
        <taxon>Sphingobacteriales</taxon>
        <taxon>Sphingobacteriaceae</taxon>
        <taxon>Solitalea</taxon>
    </lineage>
</organism>
<dbReference type="HOGENOM" id="CLU_082825_1_0_10"/>
<dbReference type="eggNOG" id="COG3506">
    <property type="taxonomic scope" value="Bacteria"/>
</dbReference>
<evidence type="ECO:0000256" key="1">
    <source>
        <dbReference type="SAM" id="SignalP"/>
    </source>
</evidence>
<dbReference type="OrthoDB" id="9808724at2"/>
<dbReference type="AlphaFoldDB" id="H8KP81"/>
<accession>H8KP81</accession>
<sequence length="227" mass="25729">MKKTIINLLLLSTISFCTAAQGTQAKSDESVRISSVPYPLNWDNTPQKFAVTDKGITIEAQKGTDLFVFVDGNYYNNTASKLLFHPDSNFVFKAKVSPEFNEVYDGGAILVYSDKENWANFLFEKNERNTYGVVSSFVKNKISDGNYHTELPSKEVYMKVAKSGKIFNFYYSLDGQKWVLTRTFPYSQLENMRIGFYAQAAKGPGCKVHFTEISYNGKAFKDFFTGE</sequence>